<dbReference type="AlphaFoldDB" id="A0A917CGY5"/>
<proteinExistence type="predicted"/>
<gene>
    <name evidence="1" type="ORF">GCM10010912_36770</name>
</gene>
<evidence type="ECO:0000313" key="2">
    <source>
        <dbReference type="Proteomes" id="UP000637643"/>
    </source>
</evidence>
<sequence>MKRRTSEEVLREVDFIQTMREKLMKAEKVKCPRCGEYLKFLGKNSGEHPGVFCPKGDFEILVEYD</sequence>
<keyword evidence="2" id="KW-1185">Reference proteome</keyword>
<reference evidence="1" key="1">
    <citation type="journal article" date="2014" name="Int. J. Syst. Evol. Microbiol.">
        <title>Complete genome sequence of Corynebacterium casei LMG S-19264T (=DSM 44701T), isolated from a smear-ripened cheese.</title>
        <authorList>
            <consortium name="US DOE Joint Genome Institute (JGI-PGF)"/>
            <person name="Walter F."/>
            <person name="Albersmeier A."/>
            <person name="Kalinowski J."/>
            <person name="Ruckert C."/>
        </authorList>
    </citation>
    <scope>NUCLEOTIDE SEQUENCE</scope>
    <source>
        <strain evidence="1">CGMCC 1.16134</strain>
    </source>
</reference>
<accession>A0A917CGY5</accession>
<comment type="caution">
    <text evidence="1">The sequence shown here is derived from an EMBL/GenBank/DDBJ whole genome shotgun (WGS) entry which is preliminary data.</text>
</comment>
<evidence type="ECO:0000313" key="1">
    <source>
        <dbReference type="EMBL" id="GGF88147.1"/>
    </source>
</evidence>
<protein>
    <submittedName>
        <fullName evidence="1">Uncharacterized protein</fullName>
    </submittedName>
</protein>
<dbReference type="Proteomes" id="UP000637643">
    <property type="component" value="Unassembled WGS sequence"/>
</dbReference>
<dbReference type="EMBL" id="BMKR01000015">
    <property type="protein sequence ID" value="GGF88147.1"/>
    <property type="molecule type" value="Genomic_DNA"/>
</dbReference>
<dbReference type="RefSeq" id="WP_189027392.1">
    <property type="nucleotide sequence ID" value="NZ_BMKR01000015.1"/>
</dbReference>
<name>A0A917CGY5_9BACL</name>
<organism evidence="1 2">
    <name type="scientific">Paenibacillus albidus</name>
    <dbReference type="NCBI Taxonomy" id="2041023"/>
    <lineage>
        <taxon>Bacteria</taxon>
        <taxon>Bacillati</taxon>
        <taxon>Bacillota</taxon>
        <taxon>Bacilli</taxon>
        <taxon>Bacillales</taxon>
        <taxon>Paenibacillaceae</taxon>
        <taxon>Paenibacillus</taxon>
    </lineage>
</organism>
<reference evidence="1" key="2">
    <citation type="submission" date="2020-09" db="EMBL/GenBank/DDBJ databases">
        <authorList>
            <person name="Sun Q."/>
            <person name="Zhou Y."/>
        </authorList>
    </citation>
    <scope>NUCLEOTIDE SEQUENCE</scope>
    <source>
        <strain evidence="1">CGMCC 1.16134</strain>
    </source>
</reference>